<accession>A0A927HCS7</accession>
<comment type="caution">
    <text evidence="3">The sequence shown here is derived from an EMBL/GenBank/DDBJ whole genome shotgun (WGS) entry which is preliminary data.</text>
</comment>
<feature type="active site" description="Proton donor/acceptor" evidence="2">
    <location>
        <position position="118"/>
    </location>
</feature>
<dbReference type="EMBL" id="JACXSI010000023">
    <property type="protein sequence ID" value="MBD3108743.1"/>
    <property type="molecule type" value="Genomic_DNA"/>
</dbReference>
<reference evidence="3" key="1">
    <citation type="submission" date="2020-09" db="EMBL/GenBank/DDBJ databases">
        <title>Bacillus faecalis sp. nov., a moderately halophilic bacterium isolated from cow faeces.</title>
        <authorList>
            <person name="Jiang L."/>
            <person name="Lee J."/>
        </authorList>
    </citation>
    <scope>NUCLEOTIDE SEQUENCE</scope>
    <source>
        <strain evidence="3">AGMB 02131</strain>
    </source>
</reference>
<name>A0A927HCS7_9BACI</name>
<dbReference type="Pfam" id="PF04203">
    <property type="entry name" value="Sortase"/>
    <property type="match status" value="1"/>
</dbReference>
<dbReference type="AlphaFoldDB" id="A0A927HCS7"/>
<dbReference type="NCBIfam" id="TIGR01076">
    <property type="entry name" value="sortase_fam"/>
    <property type="match status" value="1"/>
</dbReference>
<dbReference type="GO" id="GO:0016787">
    <property type="term" value="F:hydrolase activity"/>
    <property type="evidence" value="ECO:0007669"/>
    <property type="project" value="UniProtKB-KW"/>
</dbReference>
<protein>
    <submittedName>
        <fullName evidence="3">Class D sortase</fullName>
    </submittedName>
</protein>
<dbReference type="InterPro" id="IPR023365">
    <property type="entry name" value="Sortase_dom-sf"/>
</dbReference>
<dbReference type="InterPro" id="IPR005754">
    <property type="entry name" value="Sortase"/>
</dbReference>
<evidence type="ECO:0000313" key="3">
    <source>
        <dbReference type="EMBL" id="MBD3108743.1"/>
    </source>
</evidence>
<gene>
    <name evidence="3" type="ORF">IEO70_10225</name>
</gene>
<sequence length="201" mass="22376">MRRAIGVVFLLLGFFFLFHSKLEKLFLDHHQEELIEAFESLGSTSASGQAILASEVQISDREGKLSLLDGARGILRIPEIDFEMVIFDGASEDVLGKGIGMIEPHKEIGINNVGLAGHRSTTFGKQFNRLDELEHHDILEVKTEEATYEFEVVKTFIVDRTEVEVLEDANAPLLTLVTCTPAGVKDPTDRLIVQAKLITER</sequence>
<dbReference type="InterPro" id="IPR042000">
    <property type="entry name" value="Sortase_D_2"/>
</dbReference>
<dbReference type="Proteomes" id="UP000602076">
    <property type="component" value="Unassembled WGS sequence"/>
</dbReference>
<keyword evidence="1" id="KW-0378">Hydrolase</keyword>
<evidence type="ECO:0000256" key="2">
    <source>
        <dbReference type="PIRSR" id="PIRSR605754-1"/>
    </source>
</evidence>
<feature type="active site" description="Acyl-thioester intermediate" evidence="2">
    <location>
        <position position="179"/>
    </location>
</feature>
<proteinExistence type="predicted"/>
<evidence type="ECO:0000256" key="1">
    <source>
        <dbReference type="ARBA" id="ARBA00022801"/>
    </source>
</evidence>
<keyword evidence="4" id="KW-1185">Reference proteome</keyword>
<organism evidence="3 4">
    <name type="scientific">Peribacillus faecalis</name>
    <dbReference type="NCBI Taxonomy" id="2772559"/>
    <lineage>
        <taxon>Bacteria</taxon>
        <taxon>Bacillati</taxon>
        <taxon>Bacillota</taxon>
        <taxon>Bacilli</taxon>
        <taxon>Bacillales</taxon>
        <taxon>Bacillaceae</taxon>
        <taxon>Peribacillus</taxon>
    </lineage>
</organism>
<dbReference type="SUPFAM" id="SSF63817">
    <property type="entry name" value="Sortase"/>
    <property type="match status" value="1"/>
</dbReference>
<evidence type="ECO:0000313" key="4">
    <source>
        <dbReference type="Proteomes" id="UP000602076"/>
    </source>
</evidence>
<dbReference type="Gene3D" id="2.40.260.10">
    <property type="entry name" value="Sortase"/>
    <property type="match status" value="1"/>
</dbReference>
<dbReference type="CDD" id="cd06166">
    <property type="entry name" value="Sortase_D_2"/>
    <property type="match status" value="1"/>
</dbReference>